<feature type="domain" description="Death" evidence="2">
    <location>
        <begin position="65"/>
        <end position="134"/>
    </location>
</feature>
<keyword evidence="4" id="KW-1185">Reference proteome</keyword>
<dbReference type="Gene3D" id="3.30.505.10">
    <property type="entry name" value="SH2 domain"/>
    <property type="match status" value="1"/>
</dbReference>
<dbReference type="EMBL" id="NEDP02004939">
    <property type="protein sequence ID" value="OWF43999.1"/>
    <property type="molecule type" value="Genomic_DNA"/>
</dbReference>
<evidence type="ECO:0000313" key="4">
    <source>
        <dbReference type="Proteomes" id="UP000242188"/>
    </source>
</evidence>
<dbReference type="InterPro" id="IPR011029">
    <property type="entry name" value="DEATH-like_dom_sf"/>
</dbReference>
<evidence type="ECO:0000259" key="2">
    <source>
        <dbReference type="PROSITE" id="PS50017"/>
    </source>
</evidence>
<feature type="region of interest" description="Disordered" evidence="1">
    <location>
        <begin position="702"/>
        <end position="749"/>
    </location>
</feature>
<organism evidence="3 4">
    <name type="scientific">Mizuhopecten yessoensis</name>
    <name type="common">Japanese scallop</name>
    <name type="synonym">Patinopecten yessoensis</name>
    <dbReference type="NCBI Taxonomy" id="6573"/>
    <lineage>
        <taxon>Eukaryota</taxon>
        <taxon>Metazoa</taxon>
        <taxon>Spiralia</taxon>
        <taxon>Lophotrochozoa</taxon>
        <taxon>Mollusca</taxon>
        <taxon>Bivalvia</taxon>
        <taxon>Autobranchia</taxon>
        <taxon>Pteriomorphia</taxon>
        <taxon>Pectinida</taxon>
        <taxon>Pectinoidea</taxon>
        <taxon>Pectinidae</taxon>
        <taxon>Mizuhopecten</taxon>
    </lineage>
</organism>
<dbReference type="InterPro" id="IPR000488">
    <property type="entry name" value="Death_dom"/>
</dbReference>
<dbReference type="SUPFAM" id="SSF55550">
    <property type="entry name" value="SH2 domain"/>
    <property type="match status" value="1"/>
</dbReference>
<dbReference type="PROSITE" id="PS50017">
    <property type="entry name" value="DEATH_DOMAIN"/>
    <property type="match status" value="1"/>
</dbReference>
<evidence type="ECO:0000256" key="1">
    <source>
        <dbReference type="SAM" id="MobiDB-lite"/>
    </source>
</evidence>
<feature type="compositionally biased region" description="Pro residues" evidence="1">
    <location>
        <begin position="730"/>
        <end position="741"/>
    </location>
</feature>
<dbReference type="SUPFAM" id="SSF47986">
    <property type="entry name" value="DEATH domain"/>
    <property type="match status" value="1"/>
</dbReference>
<protein>
    <recommendedName>
        <fullName evidence="2">Death domain-containing protein</fullName>
    </recommendedName>
</protein>
<dbReference type="AlphaFoldDB" id="A0A210Q5N8"/>
<dbReference type="GO" id="GO:0007165">
    <property type="term" value="P:signal transduction"/>
    <property type="evidence" value="ECO:0007669"/>
    <property type="project" value="InterPro"/>
</dbReference>
<dbReference type="SMART" id="SM00005">
    <property type="entry name" value="DEATH"/>
    <property type="match status" value="1"/>
</dbReference>
<dbReference type="InterPro" id="IPR036860">
    <property type="entry name" value="SH2_dom_sf"/>
</dbReference>
<dbReference type="Proteomes" id="UP000242188">
    <property type="component" value="Unassembled WGS sequence"/>
</dbReference>
<reference evidence="3 4" key="1">
    <citation type="journal article" date="2017" name="Nat. Ecol. Evol.">
        <title>Scallop genome provides insights into evolution of bilaterian karyotype and development.</title>
        <authorList>
            <person name="Wang S."/>
            <person name="Zhang J."/>
            <person name="Jiao W."/>
            <person name="Li J."/>
            <person name="Xun X."/>
            <person name="Sun Y."/>
            <person name="Guo X."/>
            <person name="Huan P."/>
            <person name="Dong B."/>
            <person name="Zhang L."/>
            <person name="Hu X."/>
            <person name="Sun X."/>
            <person name="Wang J."/>
            <person name="Zhao C."/>
            <person name="Wang Y."/>
            <person name="Wang D."/>
            <person name="Huang X."/>
            <person name="Wang R."/>
            <person name="Lv J."/>
            <person name="Li Y."/>
            <person name="Zhang Z."/>
            <person name="Liu B."/>
            <person name="Lu W."/>
            <person name="Hui Y."/>
            <person name="Liang J."/>
            <person name="Zhou Z."/>
            <person name="Hou R."/>
            <person name="Li X."/>
            <person name="Liu Y."/>
            <person name="Li H."/>
            <person name="Ning X."/>
            <person name="Lin Y."/>
            <person name="Zhao L."/>
            <person name="Xing Q."/>
            <person name="Dou J."/>
            <person name="Li Y."/>
            <person name="Mao J."/>
            <person name="Guo H."/>
            <person name="Dou H."/>
            <person name="Li T."/>
            <person name="Mu C."/>
            <person name="Jiang W."/>
            <person name="Fu Q."/>
            <person name="Fu X."/>
            <person name="Miao Y."/>
            <person name="Liu J."/>
            <person name="Yu Q."/>
            <person name="Li R."/>
            <person name="Liao H."/>
            <person name="Li X."/>
            <person name="Kong Y."/>
            <person name="Jiang Z."/>
            <person name="Chourrout D."/>
            <person name="Li R."/>
            <person name="Bao Z."/>
        </authorList>
    </citation>
    <scope>NUCLEOTIDE SEQUENCE [LARGE SCALE GENOMIC DNA]</scope>
    <source>
        <strain evidence="3 4">PY_sf001</strain>
    </source>
</reference>
<sequence>MDSLVPNFGQVGQRGIGQIPGQNHDCQHGIRHQVTYEELDRPAKELTLEVLYQLSLKLQNTSRGNWASLAEIMGYSRDKIDEFDHQSTAEYKPPGYLVLRDWTKQERGRSLYVLLESLKQCGRFDCVAFLEQEIKNLLSMKLHLKITDETVNPDAVKPYFLTVPTRCQATLKDSLENVFGGELQDYEICASWTDRAHQFKGMHLSVRRQRRSNIGSSLTSYQECTHFRCQGQQNNLSDPNNLLTGHRNHQITCQEKSITSKERNVSPDQLNVSPENHTFSRNGQSISVGDEKRRLENCPGHKDYVSEECMYCGKFRTFTQKIVHSQADKEHNNIIGRKIESGLHCRSCTCDISVIGGVSLSGRERQLLTTQRTDISCDVTRTERGCDVSSRKLSDGSNNENVVSSTTDMDVDVKQIDDRPETYKMSSETSGYKSFPNVSSNSGHLDGYYDDDILNETFVKSPFHTQAVVRVVTEDITIENDTENVTELHPHVMTRSISDTTSSYQRLNRETMTYKETNMSRFRFDAVQVMHGPNLGTVGDMFCRQHKSPIEHSEEVFKNTNHEMSPHLQIQGNGRENIVPQNGSGNIVPQSGSDNTVTQWGSGNIVTQSGSGNIVPQSGSDNTVPQWGNGNIVPQSGSGNVVLQSGSGNIVPQNYRENIVPQCGRENCMTESVRDNILPSRNNLPETHEMVNLGNDVLPKSTQKQAVPALPARKVDRCQQISSTREDKPPTLPPRNRPAPYPSSRSSAVDSKFVHLNKELQRYPEWHPKEHENTVENKMSRYLNSDGHYLLWYMTSKKTLVLSVSHLRKLIHYAIYVAQENGQLSYFIFKGETFTDLHMLLYYYKHAGLKPQSLQARHSNDFLQQQNLRGSRQIARLSHVQLLYPVNSSRGRSSV</sequence>
<accession>A0A210Q5N8</accession>
<evidence type="ECO:0000313" key="3">
    <source>
        <dbReference type="EMBL" id="OWF43999.1"/>
    </source>
</evidence>
<name>A0A210Q5N8_MIZYE</name>
<dbReference type="OrthoDB" id="6140683at2759"/>
<dbReference type="Gene3D" id="1.10.533.10">
    <property type="entry name" value="Death Domain, Fas"/>
    <property type="match status" value="1"/>
</dbReference>
<dbReference type="Pfam" id="PF00531">
    <property type="entry name" value="Death"/>
    <property type="match status" value="1"/>
</dbReference>
<proteinExistence type="predicted"/>
<feature type="region of interest" description="Disordered" evidence="1">
    <location>
        <begin position="263"/>
        <end position="284"/>
    </location>
</feature>
<comment type="caution">
    <text evidence="3">The sequence shown here is derived from an EMBL/GenBank/DDBJ whole genome shotgun (WGS) entry which is preliminary data.</text>
</comment>
<feature type="compositionally biased region" description="Polar residues" evidence="1">
    <location>
        <begin position="266"/>
        <end position="284"/>
    </location>
</feature>
<gene>
    <name evidence="3" type="ORF">KP79_PYT11676</name>
</gene>